<protein>
    <recommendedName>
        <fullName evidence="1">Sulfur carrier protein FdhD</fullName>
    </recommendedName>
</protein>
<proteinExistence type="inferred from homology"/>
<reference evidence="2" key="1">
    <citation type="submission" date="2019-06" db="EMBL/GenBank/DDBJ databases">
        <title>Complete genome sequence of Methylogaea oryzae strain JCM16910.</title>
        <authorList>
            <person name="Asakawa S."/>
        </authorList>
    </citation>
    <scope>NUCLEOTIDE SEQUENCE</scope>
    <source>
        <strain evidence="2">E10</strain>
    </source>
</reference>
<dbReference type="Proteomes" id="UP000824988">
    <property type="component" value="Chromosome"/>
</dbReference>
<dbReference type="InterPro" id="IPR003786">
    <property type="entry name" value="FdhD"/>
</dbReference>
<gene>
    <name evidence="1 2" type="primary">fdhD</name>
    <name evidence="2" type="ORF">MoryE10_13830</name>
</gene>
<sequence>MGEAGNYSESAVQRFRNGLLTQTRDYVAEEVPVALIYNGVPYTVMLATPDDLEDFAVGFSLSEGIVADAGQISLREIRRQEKGVEVWLKIPGDNFRALSQRGRSMAGRTGCGLCGTNSLDEAVRTPSPVGDGVRVATESVARALESLKEGQTLNGVTGAVHGAAWANLDGEIQFIREDVGRHNALDKLIGALVKHAVDLKNGFVVVTSRASYEMVQKTATAGIALLAAVSAPTGLAIRLAEACGLTLVGFARGRDHNVYSHPQRLFYH</sequence>
<comment type="subcellular location">
    <subcellularLocation>
        <location evidence="1">Cytoplasm</location>
    </subcellularLocation>
</comment>
<dbReference type="NCBIfam" id="TIGR00129">
    <property type="entry name" value="fdhD_narQ"/>
    <property type="match status" value="1"/>
</dbReference>
<keyword evidence="1" id="KW-0501">Molybdenum cofactor biosynthesis</keyword>
<dbReference type="PANTHER" id="PTHR30592:SF1">
    <property type="entry name" value="SULFUR CARRIER PROTEIN FDHD"/>
    <property type="match status" value="1"/>
</dbReference>
<evidence type="ECO:0000256" key="1">
    <source>
        <dbReference type="HAMAP-Rule" id="MF_00187"/>
    </source>
</evidence>
<dbReference type="GO" id="GO:0005737">
    <property type="term" value="C:cytoplasm"/>
    <property type="evidence" value="ECO:0007669"/>
    <property type="project" value="UniProtKB-SubCell"/>
</dbReference>
<dbReference type="PANTHER" id="PTHR30592">
    <property type="entry name" value="FORMATE DEHYDROGENASE"/>
    <property type="match status" value="1"/>
</dbReference>
<comment type="function">
    <text evidence="1">Required for formate dehydrogenase (FDH) activity. Acts as a sulfur carrier protein that transfers sulfur from IscS to the molybdenum cofactor prior to its insertion into FDH.</text>
</comment>
<dbReference type="PIRSF" id="PIRSF015626">
    <property type="entry name" value="FdhD"/>
    <property type="match status" value="1"/>
</dbReference>
<dbReference type="Pfam" id="PF02634">
    <property type="entry name" value="FdhD-NarQ"/>
    <property type="match status" value="1"/>
</dbReference>
<feature type="active site" description="Cysteine persulfide intermediate" evidence="1">
    <location>
        <position position="111"/>
    </location>
</feature>
<comment type="caution">
    <text evidence="1">Lacks conserved residue(s) required for the propagation of feature annotation.</text>
</comment>
<dbReference type="GO" id="GO:0097163">
    <property type="term" value="F:sulfur carrier activity"/>
    <property type="evidence" value="ECO:0007669"/>
    <property type="project" value="UniProtKB-UniRule"/>
</dbReference>
<evidence type="ECO:0000313" key="2">
    <source>
        <dbReference type="EMBL" id="BBL70777.1"/>
    </source>
</evidence>
<organism evidence="2 3">
    <name type="scientific">Methylogaea oryzae</name>
    <dbReference type="NCBI Taxonomy" id="1295382"/>
    <lineage>
        <taxon>Bacteria</taxon>
        <taxon>Pseudomonadati</taxon>
        <taxon>Pseudomonadota</taxon>
        <taxon>Gammaproteobacteria</taxon>
        <taxon>Methylococcales</taxon>
        <taxon>Methylococcaceae</taxon>
        <taxon>Methylogaea</taxon>
    </lineage>
</organism>
<comment type="similarity">
    <text evidence="1">Belongs to the FdhD family.</text>
</comment>
<accession>A0A8D4VNJ1</accession>
<dbReference type="AlphaFoldDB" id="A0A8D4VNJ1"/>
<dbReference type="KEGG" id="moz:MoryE10_13830"/>
<dbReference type="GO" id="GO:0006777">
    <property type="term" value="P:Mo-molybdopterin cofactor biosynthetic process"/>
    <property type="evidence" value="ECO:0007669"/>
    <property type="project" value="UniProtKB-UniRule"/>
</dbReference>
<dbReference type="EMBL" id="AP019782">
    <property type="protein sequence ID" value="BBL70777.1"/>
    <property type="molecule type" value="Genomic_DNA"/>
</dbReference>
<name>A0A8D4VNJ1_9GAMM</name>
<keyword evidence="1" id="KW-0963">Cytoplasm</keyword>
<evidence type="ECO:0000313" key="3">
    <source>
        <dbReference type="Proteomes" id="UP000824988"/>
    </source>
</evidence>
<dbReference type="GO" id="GO:0016783">
    <property type="term" value="F:sulfurtransferase activity"/>
    <property type="evidence" value="ECO:0007669"/>
    <property type="project" value="InterPro"/>
</dbReference>
<dbReference type="HAMAP" id="MF_00187">
    <property type="entry name" value="FdhD"/>
    <property type="match status" value="1"/>
</dbReference>
<keyword evidence="3" id="KW-1185">Reference proteome</keyword>